<dbReference type="EMBL" id="JYDP01000165">
    <property type="protein sequence ID" value="KRZ04415.1"/>
    <property type="molecule type" value="Genomic_DNA"/>
</dbReference>
<comment type="caution">
    <text evidence="1">The sequence shown here is derived from an EMBL/GenBank/DDBJ whole genome shotgun (WGS) entry which is preliminary data.</text>
</comment>
<organism evidence="1 2">
    <name type="scientific">Trichinella zimbabwensis</name>
    <dbReference type="NCBI Taxonomy" id="268475"/>
    <lineage>
        <taxon>Eukaryota</taxon>
        <taxon>Metazoa</taxon>
        <taxon>Ecdysozoa</taxon>
        <taxon>Nematoda</taxon>
        <taxon>Enoplea</taxon>
        <taxon>Dorylaimia</taxon>
        <taxon>Trichinellida</taxon>
        <taxon>Trichinellidae</taxon>
        <taxon>Trichinella</taxon>
    </lineage>
</organism>
<keyword evidence="2" id="KW-1185">Reference proteome</keyword>
<dbReference type="Proteomes" id="UP000055024">
    <property type="component" value="Unassembled WGS sequence"/>
</dbReference>
<proteinExistence type="predicted"/>
<dbReference type="AlphaFoldDB" id="A0A0V1H253"/>
<sequence>MKIQQLSNPEKNQSYHYNYEKKMNNNMVKNFFLTYAYSTDFETHVIFHNQLIFNLVEFKFINFRKQQYQSQWHNKFWITLDLFNKWYFS</sequence>
<gene>
    <name evidence="1" type="ORF">T11_195</name>
</gene>
<evidence type="ECO:0000313" key="2">
    <source>
        <dbReference type="Proteomes" id="UP000055024"/>
    </source>
</evidence>
<protein>
    <submittedName>
        <fullName evidence="1">Uncharacterized protein</fullName>
    </submittedName>
</protein>
<reference evidence="1 2" key="1">
    <citation type="submission" date="2015-01" db="EMBL/GenBank/DDBJ databases">
        <title>Evolution of Trichinella species and genotypes.</title>
        <authorList>
            <person name="Korhonen P.K."/>
            <person name="Edoardo P."/>
            <person name="Giuseppe L.R."/>
            <person name="Gasser R.B."/>
        </authorList>
    </citation>
    <scope>NUCLEOTIDE SEQUENCE [LARGE SCALE GENOMIC DNA]</scope>
    <source>
        <strain evidence="1">ISS1029</strain>
    </source>
</reference>
<accession>A0A0V1H253</accession>
<name>A0A0V1H253_9BILA</name>
<evidence type="ECO:0000313" key="1">
    <source>
        <dbReference type="EMBL" id="KRZ04415.1"/>
    </source>
</evidence>